<dbReference type="InterPro" id="IPR010985">
    <property type="entry name" value="Ribbon_hlx_hlx"/>
</dbReference>
<dbReference type="Proteomes" id="UP000249081">
    <property type="component" value="Unassembled WGS sequence"/>
</dbReference>
<name>A0A2W4WH74_9CYAN</name>
<dbReference type="Gene3D" id="1.10.1220.10">
    <property type="entry name" value="Met repressor-like"/>
    <property type="match status" value="1"/>
</dbReference>
<evidence type="ECO:0000313" key="1">
    <source>
        <dbReference type="EMBL" id="PZO41299.1"/>
    </source>
</evidence>
<protein>
    <submittedName>
        <fullName evidence="1">Uncharacterized protein</fullName>
    </submittedName>
</protein>
<proteinExistence type="predicted"/>
<dbReference type="AlphaFoldDB" id="A0A2W4WH74"/>
<dbReference type="SUPFAM" id="SSF47598">
    <property type="entry name" value="Ribbon-helix-helix"/>
    <property type="match status" value="1"/>
</dbReference>
<accession>A0A2W4WH74</accession>
<dbReference type="EMBL" id="QBMN01000066">
    <property type="protein sequence ID" value="PZO41299.1"/>
    <property type="molecule type" value="Genomic_DNA"/>
</dbReference>
<dbReference type="InterPro" id="IPR013321">
    <property type="entry name" value="Arc_rbn_hlx_hlx"/>
</dbReference>
<reference evidence="1 2" key="2">
    <citation type="submission" date="2018-06" db="EMBL/GenBank/DDBJ databases">
        <title>Metagenomic assembly of (sub)arctic Cyanobacteria and their associated microbiome from non-axenic cultures.</title>
        <authorList>
            <person name="Baurain D."/>
        </authorList>
    </citation>
    <scope>NUCLEOTIDE SEQUENCE [LARGE SCALE GENOMIC DNA]</scope>
    <source>
        <strain evidence="1">ULC041bin1</strain>
    </source>
</reference>
<organism evidence="1 2">
    <name type="scientific">Shackletoniella antarctica</name>
    <dbReference type="NCBI Taxonomy" id="268115"/>
    <lineage>
        <taxon>Bacteria</taxon>
        <taxon>Bacillati</taxon>
        <taxon>Cyanobacteriota</taxon>
        <taxon>Cyanophyceae</taxon>
        <taxon>Oculatellales</taxon>
        <taxon>Oculatellaceae</taxon>
        <taxon>Shackletoniella</taxon>
    </lineage>
</organism>
<reference evidence="2" key="1">
    <citation type="submission" date="2018-04" db="EMBL/GenBank/DDBJ databases">
        <authorList>
            <person name="Cornet L."/>
        </authorList>
    </citation>
    <scope>NUCLEOTIDE SEQUENCE [LARGE SCALE GENOMIC DNA]</scope>
</reference>
<sequence>MEEQKATKVTLYLPPDLHRQLKIRSAVEGEAMSSIAKRAIDFYLAHGDVVAESLESSFGQSHRIHSCPSCASAMVLREGEFVEIGQLVGSSRSSPLDAAVVPEVVTGTGSREEGELVVC</sequence>
<dbReference type="GO" id="GO:0006355">
    <property type="term" value="P:regulation of DNA-templated transcription"/>
    <property type="evidence" value="ECO:0007669"/>
    <property type="project" value="InterPro"/>
</dbReference>
<gene>
    <name evidence="1" type="ORF">DCF17_10920</name>
</gene>
<evidence type="ECO:0000313" key="2">
    <source>
        <dbReference type="Proteomes" id="UP000249081"/>
    </source>
</evidence>
<comment type="caution">
    <text evidence="1">The sequence shown here is derived from an EMBL/GenBank/DDBJ whole genome shotgun (WGS) entry which is preliminary data.</text>
</comment>